<gene>
    <name evidence="4" type="ORF">Enr10x_29100</name>
</gene>
<dbReference type="PANTHER" id="PTHR35889:SF3">
    <property type="entry name" value="F-BOX DOMAIN-CONTAINING PROTEIN"/>
    <property type="match status" value="1"/>
</dbReference>
<dbReference type="Pfam" id="PF07583">
    <property type="entry name" value="PSCyt2"/>
    <property type="match status" value="1"/>
</dbReference>
<dbReference type="InterPro" id="IPR011444">
    <property type="entry name" value="DUF1549"/>
</dbReference>
<name>A0A517Q7H9_9PLAN</name>
<organism evidence="4 5">
    <name type="scientific">Gimesia panareensis</name>
    <dbReference type="NCBI Taxonomy" id="2527978"/>
    <lineage>
        <taxon>Bacteria</taxon>
        <taxon>Pseudomonadati</taxon>
        <taxon>Planctomycetota</taxon>
        <taxon>Planctomycetia</taxon>
        <taxon>Planctomycetales</taxon>
        <taxon>Planctomycetaceae</taxon>
        <taxon>Gimesia</taxon>
    </lineage>
</organism>
<feature type="region of interest" description="Disordered" evidence="1">
    <location>
        <begin position="58"/>
        <end position="78"/>
    </location>
</feature>
<dbReference type="PANTHER" id="PTHR35889">
    <property type="entry name" value="CYCLOINULO-OLIGOSACCHARIDE FRUCTANOTRANSFERASE-RELATED"/>
    <property type="match status" value="1"/>
</dbReference>
<evidence type="ECO:0000259" key="3">
    <source>
        <dbReference type="Pfam" id="PF07587"/>
    </source>
</evidence>
<feature type="domain" description="DUF1553" evidence="3">
    <location>
        <begin position="458"/>
        <end position="707"/>
    </location>
</feature>
<keyword evidence="5" id="KW-1185">Reference proteome</keyword>
<reference evidence="4 5" key="1">
    <citation type="submission" date="2019-03" db="EMBL/GenBank/DDBJ databases">
        <title>Deep-cultivation of Planctomycetes and their phenomic and genomic characterization uncovers novel biology.</title>
        <authorList>
            <person name="Wiegand S."/>
            <person name="Jogler M."/>
            <person name="Boedeker C."/>
            <person name="Pinto D."/>
            <person name="Vollmers J."/>
            <person name="Rivas-Marin E."/>
            <person name="Kohn T."/>
            <person name="Peeters S.H."/>
            <person name="Heuer A."/>
            <person name="Rast P."/>
            <person name="Oberbeckmann S."/>
            <person name="Bunk B."/>
            <person name="Jeske O."/>
            <person name="Meyerdierks A."/>
            <person name="Storesund J.E."/>
            <person name="Kallscheuer N."/>
            <person name="Luecker S."/>
            <person name="Lage O.M."/>
            <person name="Pohl T."/>
            <person name="Merkel B.J."/>
            <person name="Hornburger P."/>
            <person name="Mueller R.-W."/>
            <person name="Bruemmer F."/>
            <person name="Labrenz M."/>
            <person name="Spormann A.M."/>
            <person name="Op den Camp H."/>
            <person name="Overmann J."/>
            <person name="Amann R."/>
            <person name="Jetten M.S.M."/>
            <person name="Mascher T."/>
            <person name="Medema M.H."/>
            <person name="Devos D.P."/>
            <person name="Kaster A.-K."/>
            <person name="Ovreas L."/>
            <person name="Rohde M."/>
            <person name="Galperin M.Y."/>
            <person name="Jogler C."/>
        </authorList>
    </citation>
    <scope>NUCLEOTIDE SEQUENCE [LARGE SCALE GENOMIC DNA]</scope>
    <source>
        <strain evidence="4 5">Enr10</strain>
    </source>
</reference>
<evidence type="ECO:0000259" key="2">
    <source>
        <dbReference type="Pfam" id="PF07583"/>
    </source>
</evidence>
<evidence type="ECO:0000256" key="1">
    <source>
        <dbReference type="SAM" id="MobiDB-lite"/>
    </source>
</evidence>
<feature type="domain" description="DUF1549" evidence="2">
    <location>
        <begin position="144"/>
        <end position="355"/>
    </location>
</feature>
<accession>A0A517Q7H9</accession>
<dbReference type="AlphaFoldDB" id="A0A517Q7H9"/>
<evidence type="ECO:0000313" key="4">
    <source>
        <dbReference type="EMBL" id="QDT27592.1"/>
    </source>
</evidence>
<dbReference type="Pfam" id="PF07587">
    <property type="entry name" value="PSD1"/>
    <property type="match status" value="1"/>
</dbReference>
<dbReference type="EMBL" id="CP037421">
    <property type="protein sequence ID" value="QDT27592.1"/>
    <property type="molecule type" value="Genomic_DNA"/>
</dbReference>
<dbReference type="RefSeq" id="WP_145450100.1">
    <property type="nucleotide sequence ID" value="NZ_CP037421.1"/>
</dbReference>
<evidence type="ECO:0000313" key="5">
    <source>
        <dbReference type="Proteomes" id="UP000315647"/>
    </source>
</evidence>
<proteinExistence type="predicted"/>
<dbReference type="InterPro" id="IPR022655">
    <property type="entry name" value="DUF1553"/>
</dbReference>
<dbReference type="Proteomes" id="UP000315647">
    <property type="component" value="Chromosome"/>
</dbReference>
<sequence length="737" mass="82463">MLRSVVLWLQLSTSLLLLPVTLWADERPSDAGSQQLNPDDPLLRVLQELQRDVEALRGEIRGNRSEPASMPAKPSMVPPAAMKNSMQGKALRTPAFELSKHSKRQAPLPAVSITPAKSDHWSFQPITAPRLPQVQDAAWVRDDLDRFILAQLEQAQLKPNPDADRYTLLRRVTFDLTGLPPTPSEIRAFMNDRGPLDEALARVVDRLLASPRFGERWGRHWLDVVRYADSVGRNWNAPFTYAWRYRDYVIDSFNADKPYDQFITEQLAGDLLTAEELNLRRAQITATGFLALGAMDIIEPEGESLMMDRIDEQIDVTTRAFLGLTVACARCHDHKYEPVTMHDYYALAGVFYSTNTKSGQRRGNYVADDDLVLLPSADGRTTPVPGVHSMADMTRLGWREVLWTTDPNLAMAAIEGRVQDCPVRLNGEAYNRGPVPPRGDFHIAGLSGLNKIASDASGRLELASWITSAENPLTARVMVNRVWQHLLGHGLVETVDNFGQSGSTPTHPQLLDHLASRFRETWSVKSLIRAIVLSRTYRLSSSGLAAGLKTDGANELYWRAHLKRLEIEAVRDAMLAVSGRLSLERPQGIQVAGRGGKGRWGETRSLLEISSPYRTVYLPVLRSLLPEMYSTFDFPNPTQVKGQREVTTVAPQALFLMNSDFANRIAGDTGLLMLNEQTSRRERIQAIYLCLLGRLPDRGEIKDAETFMAGLTGQTEIYRWSALIQALFICGEFRTLL</sequence>
<protein>
    <recommendedName>
        <fullName evidence="6">Planctomycete cytochrome C</fullName>
    </recommendedName>
</protein>
<evidence type="ECO:0008006" key="6">
    <source>
        <dbReference type="Google" id="ProtNLM"/>
    </source>
</evidence>